<dbReference type="Pfam" id="PF13614">
    <property type="entry name" value="AAA_31"/>
    <property type="match status" value="1"/>
</dbReference>
<dbReference type="Gene3D" id="3.40.50.300">
    <property type="entry name" value="P-loop containing nucleotide triphosphate hydrolases"/>
    <property type="match status" value="1"/>
</dbReference>
<sequence>MVRKSRSKNTNIELTQHDHLLISQIKKLKTQTTCFFNNKGGVGKTTLVANLGAELSINFSAKVLIVDADPQCNLTQYVLSDEETQELYGQENPDSIYTVIRPLSFGKGYESDLPIRHVENFGFDIIVGDPRLALQEDLLAGDWRDAKGGGMRGIRTTFVFAELIKKARELNYDFVFFDMGPSLGAINRAVLLAMEFFVVPMSIDVFSLWAIKNIGSTVSIWKKELDTGIRLSEEPSELSQLSPQGKLKFLGYVTQQHKERSGYDTIQLENTEEEIKSKRRVKAYEDIGEVFPSKITEHLSKLYASKDMNPHLGDIRHLGSLAPKSQSQHVPMISVSGTGNYTRLRKSARELYRDIARRYLENIQTANGEK</sequence>
<dbReference type="InterPro" id="IPR050678">
    <property type="entry name" value="DNA_Partitioning_ATPase"/>
</dbReference>
<accession>A0AA43PNQ0</accession>
<dbReference type="RefSeq" id="WP_014907451.1">
    <property type="nucleotide sequence ID" value="NZ_AP025246.1"/>
</dbReference>
<dbReference type="AlphaFoldDB" id="A0AA43PNQ0"/>
<dbReference type="InterPro" id="IPR027417">
    <property type="entry name" value="P-loop_NTPase"/>
</dbReference>
<evidence type="ECO:0000313" key="3">
    <source>
        <dbReference type="Proteomes" id="UP000468995"/>
    </source>
</evidence>
<reference evidence="2 3" key="1">
    <citation type="submission" date="2019-07" db="EMBL/GenBank/DDBJ databases">
        <title>Genome sequence of OXA-232-producing Klebsiella pneumoniae ST23 from septicemic neonate.</title>
        <authorList>
            <person name="Mukherjee S."/>
            <person name="Naha S."/>
            <person name="Bhadury P."/>
            <person name="Basu S."/>
        </authorList>
    </citation>
    <scope>NUCLEOTIDE SEQUENCE [LARGE SCALE GENOMIC DNA]</scope>
    <source>
        <strain evidence="2 3">EN5275</strain>
    </source>
</reference>
<dbReference type="Proteomes" id="UP000468995">
    <property type="component" value="Unassembled WGS sequence"/>
</dbReference>
<evidence type="ECO:0000313" key="2">
    <source>
        <dbReference type="EMBL" id="MSS29429.1"/>
    </source>
</evidence>
<dbReference type="InterPro" id="IPR025669">
    <property type="entry name" value="AAA_dom"/>
</dbReference>
<protein>
    <submittedName>
        <fullName evidence="2">AAA family ATPase</fullName>
    </submittedName>
</protein>
<name>A0AA43PNQ0_KLEPN</name>
<organism evidence="2 3">
    <name type="scientific">Klebsiella pneumoniae</name>
    <dbReference type="NCBI Taxonomy" id="573"/>
    <lineage>
        <taxon>Bacteria</taxon>
        <taxon>Pseudomonadati</taxon>
        <taxon>Pseudomonadota</taxon>
        <taxon>Gammaproteobacteria</taxon>
        <taxon>Enterobacterales</taxon>
        <taxon>Enterobacteriaceae</taxon>
        <taxon>Klebsiella/Raoultella group</taxon>
        <taxon>Klebsiella</taxon>
        <taxon>Klebsiella pneumoniae complex</taxon>
    </lineage>
</organism>
<dbReference type="CDD" id="cd02042">
    <property type="entry name" value="ParAB_family"/>
    <property type="match status" value="1"/>
</dbReference>
<feature type="domain" description="AAA" evidence="1">
    <location>
        <begin position="32"/>
        <end position="227"/>
    </location>
</feature>
<comment type="caution">
    <text evidence="2">The sequence shown here is derived from an EMBL/GenBank/DDBJ whole genome shotgun (WGS) entry which is preliminary data.</text>
</comment>
<gene>
    <name evidence="2" type="ORF">FME62_01255</name>
</gene>
<dbReference type="PANTHER" id="PTHR13696:SF52">
    <property type="entry name" value="PARA FAMILY PROTEIN CT_582"/>
    <property type="match status" value="1"/>
</dbReference>
<evidence type="ECO:0000259" key="1">
    <source>
        <dbReference type="Pfam" id="PF13614"/>
    </source>
</evidence>
<dbReference type="EMBL" id="VINI01000001">
    <property type="protein sequence ID" value="MSS29429.1"/>
    <property type="molecule type" value="Genomic_DNA"/>
</dbReference>
<dbReference type="PANTHER" id="PTHR13696">
    <property type="entry name" value="P-LOOP CONTAINING NUCLEOSIDE TRIPHOSPHATE HYDROLASE"/>
    <property type="match status" value="1"/>
</dbReference>
<dbReference type="SUPFAM" id="SSF52540">
    <property type="entry name" value="P-loop containing nucleoside triphosphate hydrolases"/>
    <property type="match status" value="1"/>
</dbReference>
<proteinExistence type="predicted"/>